<dbReference type="EMBL" id="WPHU01000006">
    <property type="protein sequence ID" value="MVA57448.1"/>
    <property type="molecule type" value="Genomic_DNA"/>
</dbReference>
<dbReference type="CDD" id="cd21631">
    <property type="entry name" value="RHH_CopG_NikR-like"/>
    <property type="match status" value="1"/>
</dbReference>
<protein>
    <submittedName>
        <fullName evidence="2">Ribbon-helix-helix protein, CopG family</fullName>
    </submittedName>
</protein>
<proteinExistence type="predicted"/>
<feature type="domain" description="Ribbon-helix-helix protein CopG" evidence="1">
    <location>
        <begin position="1"/>
        <end position="40"/>
    </location>
</feature>
<evidence type="ECO:0000313" key="2">
    <source>
        <dbReference type="EMBL" id="MVA57448.1"/>
    </source>
</evidence>
<comment type="caution">
    <text evidence="2">The sequence shown here is derived from an EMBL/GenBank/DDBJ whole genome shotgun (WGS) entry which is preliminary data.</text>
</comment>
<sequence>MRILIELDDDTVVELDRVARQEKISRTALIRQAVASLLAERPQPDLDHGFGLWKNQPMALLISSPCAANGKSALRYRYPDRFSERQGTSQAVASL</sequence>
<dbReference type="Proteomes" id="UP000440716">
    <property type="component" value="Unassembled WGS sequence"/>
</dbReference>
<accession>A0A7K1RHF7</accession>
<dbReference type="InterPro" id="IPR002145">
    <property type="entry name" value="CopG"/>
</dbReference>
<gene>
    <name evidence="2" type="ORF">GOZ88_15195</name>
</gene>
<dbReference type="GO" id="GO:0006355">
    <property type="term" value="P:regulation of DNA-templated transcription"/>
    <property type="evidence" value="ECO:0007669"/>
    <property type="project" value="InterPro"/>
</dbReference>
<dbReference type="Gene3D" id="1.10.1220.10">
    <property type="entry name" value="Met repressor-like"/>
    <property type="match status" value="1"/>
</dbReference>
<dbReference type="RefSeq" id="WP_156591653.1">
    <property type="nucleotide sequence ID" value="NZ_WPHU01000006.1"/>
</dbReference>
<organism evidence="2 3">
    <name type="scientific">Agrobacterium vitis</name>
    <name type="common">Rhizobium vitis</name>
    <dbReference type="NCBI Taxonomy" id="373"/>
    <lineage>
        <taxon>Bacteria</taxon>
        <taxon>Pseudomonadati</taxon>
        <taxon>Pseudomonadota</taxon>
        <taxon>Alphaproteobacteria</taxon>
        <taxon>Hyphomicrobiales</taxon>
        <taxon>Rhizobiaceae</taxon>
        <taxon>Rhizobium/Agrobacterium group</taxon>
        <taxon>Agrobacterium</taxon>
    </lineage>
</organism>
<name>A0A7K1RHF7_AGRVI</name>
<evidence type="ECO:0000259" key="1">
    <source>
        <dbReference type="Pfam" id="PF01402"/>
    </source>
</evidence>
<reference evidence="2 3" key="1">
    <citation type="submission" date="2019-12" db="EMBL/GenBank/DDBJ databases">
        <title>Whole-genome sequencing of Allorhizobium vitis.</title>
        <authorList>
            <person name="Gan H.M."/>
            <person name="Szegedi E."/>
            <person name="Burr T."/>
            <person name="Savka M.A."/>
        </authorList>
    </citation>
    <scope>NUCLEOTIDE SEQUENCE [LARGE SCALE GENOMIC DNA]</scope>
    <source>
        <strain evidence="2 3">CG415</strain>
    </source>
</reference>
<dbReference type="AlphaFoldDB" id="A0A7K1RHF7"/>
<dbReference type="Pfam" id="PF01402">
    <property type="entry name" value="RHH_1"/>
    <property type="match status" value="1"/>
</dbReference>
<evidence type="ECO:0000313" key="3">
    <source>
        <dbReference type="Proteomes" id="UP000440716"/>
    </source>
</evidence>
<dbReference type="InterPro" id="IPR013321">
    <property type="entry name" value="Arc_rbn_hlx_hlx"/>
</dbReference>